<accession>A0A4Z0P642</accession>
<comment type="caution">
    <text evidence="2">The sequence shown here is derived from an EMBL/GenBank/DDBJ whole genome shotgun (WGS) entry which is preliminary data.</text>
</comment>
<evidence type="ECO:0000313" key="3">
    <source>
        <dbReference type="Proteomes" id="UP000298337"/>
    </source>
</evidence>
<dbReference type="AlphaFoldDB" id="A0A4Z0P642"/>
<dbReference type="OrthoDB" id="880022at2"/>
<evidence type="ECO:0000313" key="2">
    <source>
        <dbReference type="EMBL" id="TGE06137.1"/>
    </source>
</evidence>
<keyword evidence="3" id="KW-1185">Reference proteome</keyword>
<gene>
    <name evidence="2" type="ORF">EU556_14840</name>
</gene>
<evidence type="ECO:0000256" key="1">
    <source>
        <dbReference type="SAM" id="MobiDB-lite"/>
    </source>
</evidence>
<name>A0A4Z0P642_9BACT</name>
<organism evidence="2 3">
    <name type="scientific">Hymenobacter fodinae</name>
    <dbReference type="NCBI Taxonomy" id="2510796"/>
    <lineage>
        <taxon>Bacteria</taxon>
        <taxon>Pseudomonadati</taxon>
        <taxon>Bacteroidota</taxon>
        <taxon>Cytophagia</taxon>
        <taxon>Cytophagales</taxon>
        <taxon>Hymenobacteraceae</taxon>
        <taxon>Hymenobacter</taxon>
    </lineage>
</organism>
<dbReference type="Proteomes" id="UP000298337">
    <property type="component" value="Unassembled WGS sequence"/>
</dbReference>
<dbReference type="PROSITE" id="PS51257">
    <property type="entry name" value="PROKAR_LIPOPROTEIN"/>
    <property type="match status" value="1"/>
</dbReference>
<feature type="region of interest" description="Disordered" evidence="1">
    <location>
        <begin position="275"/>
        <end position="299"/>
    </location>
</feature>
<proteinExistence type="predicted"/>
<protein>
    <submittedName>
        <fullName evidence="2">Uncharacterized protein</fullName>
    </submittedName>
</protein>
<dbReference type="EMBL" id="SRLA01000003">
    <property type="protein sequence ID" value="TGE06137.1"/>
    <property type="molecule type" value="Genomic_DNA"/>
</dbReference>
<sequence>MRYATATALLLTLLSACQQKPISTVSPPAAEPAVSPKLTVTALSTVPPALSAEEQAFFKEYNLSALIAKEPDDSEIMNGFYGADHYRIEFAMLDVRRDPANPLHYFVRGKNRFKKAITLFEGDIEFTQLGSQAPLTKAPAYYSSKQGKEYITEANTVNAYSALGTFTLREDASYKGAGVFKGEVIVDFSVSERGELAPFTRDDKQNTRGGWVLFQGTWTNPETKQPKPVLWVQNIFLYQQDIFRDFTIGERDPDFNPKYARLGWDTYWQNDEWWAEPGTTIAQEPNTAEADPDSASAEL</sequence>
<reference evidence="2 3" key="1">
    <citation type="submission" date="2019-04" db="EMBL/GenBank/DDBJ databases">
        <authorList>
            <person name="Feng G."/>
            <person name="Zhang J."/>
            <person name="Zhu H."/>
        </authorList>
    </citation>
    <scope>NUCLEOTIDE SEQUENCE [LARGE SCALE GENOMIC DNA]</scope>
    <source>
        <strain evidence="2 3">92R-1</strain>
    </source>
</reference>
<dbReference type="RefSeq" id="WP_135434928.1">
    <property type="nucleotide sequence ID" value="NZ_SRLA01000003.1"/>
</dbReference>